<protein>
    <submittedName>
        <fullName evidence="5">Outer membrane protein ArfA</fullName>
    </submittedName>
</protein>
<evidence type="ECO:0000256" key="2">
    <source>
        <dbReference type="SAM" id="MobiDB-lite"/>
    </source>
</evidence>
<feature type="domain" description="OmpA-like" evidence="4">
    <location>
        <begin position="198"/>
        <end position="316"/>
    </location>
</feature>
<gene>
    <name evidence="5" type="primary">arfA</name>
    <name evidence="5" type="ORF">PH7735_04024</name>
</gene>
<sequence length="316" mass="34060">MKKLAVIGAFLWPHFGFAFEPALPDATVQLADKTTADMTYALPVGVAENDQVPTLKLRGQVEQQSWRIDEGGTSPRAVMETLRTQVIEQGYEIMLDCPAQTCGGFGFRYAIDVLTPPDMFVDLAHFHFLSAIKGEGEDRKGLAILTSRTALAGMVQITEITSGGVATSDRESPQTETVRPVQRPAPETAQTTDLISELQTSGHAVLEDLVFETGASALGEAEFASLTRLATWLRETPEIRVALVGHTDNTGAAETNLAVSQGRADAVLQRLTDVLEVPAAQLEARGLGYFAPVTSNKTPQGRDLNRRVEVVVVSTP</sequence>
<dbReference type="Pfam" id="PF00691">
    <property type="entry name" value="OmpA"/>
    <property type="match status" value="1"/>
</dbReference>
<name>A0A0P1IIP8_9RHOB</name>
<proteinExistence type="predicted"/>
<dbReference type="InterPro" id="IPR006665">
    <property type="entry name" value="OmpA-like"/>
</dbReference>
<dbReference type="STRING" id="1715693.PH7735_04024"/>
<evidence type="ECO:0000313" key="5">
    <source>
        <dbReference type="EMBL" id="CUK15261.1"/>
    </source>
</evidence>
<dbReference type="InterPro" id="IPR036737">
    <property type="entry name" value="OmpA-like_sf"/>
</dbReference>
<reference evidence="6" key="1">
    <citation type="submission" date="2015-09" db="EMBL/GenBank/DDBJ databases">
        <authorList>
            <person name="Rodrigo-Torres Lidia"/>
            <person name="Arahal R.David."/>
        </authorList>
    </citation>
    <scope>NUCLEOTIDE SEQUENCE [LARGE SCALE GENOMIC DNA]</scope>
    <source>
        <strain evidence="6">CECT 7735</strain>
    </source>
</reference>
<feature type="region of interest" description="Disordered" evidence="2">
    <location>
        <begin position="163"/>
        <end position="189"/>
    </location>
</feature>
<evidence type="ECO:0000256" key="3">
    <source>
        <dbReference type="SAM" id="SignalP"/>
    </source>
</evidence>
<dbReference type="Gene3D" id="3.30.1330.60">
    <property type="entry name" value="OmpA-like domain"/>
    <property type="match status" value="1"/>
</dbReference>
<dbReference type="EMBL" id="CYTW01000007">
    <property type="protein sequence ID" value="CUK15261.1"/>
    <property type="molecule type" value="Genomic_DNA"/>
</dbReference>
<dbReference type="Proteomes" id="UP000051870">
    <property type="component" value="Unassembled WGS sequence"/>
</dbReference>
<evidence type="ECO:0000259" key="4">
    <source>
        <dbReference type="PROSITE" id="PS51123"/>
    </source>
</evidence>
<accession>A0A0P1IIP8</accession>
<feature type="signal peptide" evidence="3">
    <location>
        <begin position="1"/>
        <end position="18"/>
    </location>
</feature>
<organism evidence="5 6">
    <name type="scientific">Shimia thalassica</name>
    <dbReference type="NCBI Taxonomy" id="1715693"/>
    <lineage>
        <taxon>Bacteria</taxon>
        <taxon>Pseudomonadati</taxon>
        <taxon>Pseudomonadota</taxon>
        <taxon>Alphaproteobacteria</taxon>
        <taxon>Rhodobacterales</taxon>
        <taxon>Roseobacteraceae</taxon>
    </lineage>
</organism>
<dbReference type="InterPro" id="IPR050330">
    <property type="entry name" value="Bact_OuterMem_StrucFunc"/>
</dbReference>
<keyword evidence="1" id="KW-0472">Membrane</keyword>
<keyword evidence="3" id="KW-0732">Signal</keyword>
<dbReference type="SUPFAM" id="SSF103088">
    <property type="entry name" value="OmpA-like"/>
    <property type="match status" value="1"/>
</dbReference>
<dbReference type="CDD" id="cd07185">
    <property type="entry name" value="OmpA_C-like"/>
    <property type="match status" value="1"/>
</dbReference>
<dbReference type="PANTHER" id="PTHR30329">
    <property type="entry name" value="STATOR ELEMENT OF FLAGELLAR MOTOR COMPLEX"/>
    <property type="match status" value="1"/>
</dbReference>
<evidence type="ECO:0000256" key="1">
    <source>
        <dbReference type="PROSITE-ProRule" id="PRU00473"/>
    </source>
</evidence>
<dbReference type="GO" id="GO:0016020">
    <property type="term" value="C:membrane"/>
    <property type="evidence" value="ECO:0007669"/>
    <property type="project" value="UniProtKB-UniRule"/>
</dbReference>
<dbReference type="PANTHER" id="PTHR30329:SF21">
    <property type="entry name" value="LIPOPROTEIN YIAD-RELATED"/>
    <property type="match status" value="1"/>
</dbReference>
<keyword evidence="6" id="KW-1185">Reference proteome</keyword>
<evidence type="ECO:0000313" key="6">
    <source>
        <dbReference type="Proteomes" id="UP000051870"/>
    </source>
</evidence>
<dbReference type="AlphaFoldDB" id="A0A0P1IIP8"/>
<dbReference type="PROSITE" id="PS51123">
    <property type="entry name" value="OMPA_2"/>
    <property type="match status" value="1"/>
</dbReference>
<feature type="chain" id="PRO_5006065312" evidence="3">
    <location>
        <begin position="19"/>
        <end position="316"/>
    </location>
</feature>